<feature type="signal peptide" evidence="9">
    <location>
        <begin position="1"/>
        <end position="22"/>
    </location>
</feature>
<dbReference type="InterPro" id="IPR009438">
    <property type="entry name" value="Phytosulfokine"/>
</dbReference>
<evidence type="ECO:0000256" key="7">
    <source>
        <dbReference type="ARBA" id="ARBA00022782"/>
    </source>
</evidence>
<dbReference type="PROSITE" id="PS51257">
    <property type="entry name" value="PROKAR_LIPOPROTEIN"/>
    <property type="match status" value="1"/>
</dbReference>
<dbReference type="PANTHER" id="PTHR33285:SF55">
    <property type="entry name" value="PHYTOSULFOKINES 3"/>
    <property type="match status" value="1"/>
</dbReference>
<sequence>MTKHSLTCFILLFCFMVTSCVATRQHFLKEAELMENKHYEGAQVKDIGIEEGCDGLKNNEDCLMRRTLAAHLDYIYTQNKKP</sequence>
<keyword evidence="8 9" id="KW-0339">Growth factor</keyword>
<dbReference type="EMBL" id="BAABME010009038">
    <property type="protein sequence ID" value="GAA0174346.1"/>
    <property type="molecule type" value="Genomic_DNA"/>
</dbReference>
<gene>
    <name evidence="10" type="ORF">LIER_27754</name>
</gene>
<evidence type="ECO:0000256" key="3">
    <source>
        <dbReference type="ARBA" id="ARBA00022473"/>
    </source>
</evidence>
<keyword evidence="11" id="KW-1185">Reference proteome</keyword>
<evidence type="ECO:0000313" key="10">
    <source>
        <dbReference type="EMBL" id="GAA0174346.1"/>
    </source>
</evidence>
<dbReference type="GO" id="GO:0005576">
    <property type="term" value="C:extracellular region"/>
    <property type="evidence" value="ECO:0007669"/>
    <property type="project" value="UniProtKB-SubCell"/>
</dbReference>
<keyword evidence="7 9" id="KW-0221">Differentiation</keyword>
<feature type="chain" id="PRO_5043099874" description="Phytosulfokine" evidence="9">
    <location>
        <begin position="23"/>
        <end position="82"/>
    </location>
</feature>
<comment type="PTM">
    <text evidence="9">Sulfation is important for activity and for the binding to a putative membrane receptor.</text>
</comment>
<accession>A0AAV3RG60</accession>
<evidence type="ECO:0000256" key="2">
    <source>
        <dbReference type="ARBA" id="ARBA00010781"/>
    </source>
</evidence>
<evidence type="ECO:0000256" key="5">
    <source>
        <dbReference type="ARBA" id="ARBA00022641"/>
    </source>
</evidence>
<keyword evidence="6 9" id="KW-0732">Signal</keyword>
<keyword evidence="5 9" id="KW-0765">Sulfation</keyword>
<organism evidence="10 11">
    <name type="scientific">Lithospermum erythrorhizon</name>
    <name type="common">Purple gromwell</name>
    <name type="synonym">Lithospermum officinale var. erythrorhizon</name>
    <dbReference type="NCBI Taxonomy" id="34254"/>
    <lineage>
        <taxon>Eukaryota</taxon>
        <taxon>Viridiplantae</taxon>
        <taxon>Streptophyta</taxon>
        <taxon>Embryophyta</taxon>
        <taxon>Tracheophyta</taxon>
        <taxon>Spermatophyta</taxon>
        <taxon>Magnoliopsida</taxon>
        <taxon>eudicotyledons</taxon>
        <taxon>Gunneridae</taxon>
        <taxon>Pentapetalae</taxon>
        <taxon>asterids</taxon>
        <taxon>lamiids</taxon>
        <taxon>Boraginales</taxon>
        <taxon>Boraginaceae</taxon>
        <taxon>Boraginoideae</taxon>
        <taxon>Lithospermeae</taxon>
        <taxon>Lithospermum</taxon>
    </lineage>
</organism>
<evidence type="ECO:0000256" key="4">
    <source>
        <dbReference type="ARBA" id="ARBA00022525"/>
    </source>
</evidence>
<evidence type="ECO:0000256" key="1">
    <source>
        <dbReference type="ARBA" id="ARBA00004613"/>
    </source>
</evidence>
<comment type="caution">
    <text evidence="10">The sequence shown here is derived from an EMBL/GenBank/DDBJ whole genome shotgun (WGS) entry which is preliminary data.</text>
</comment>
<dbReference type="Pfam" id="PF06404">
    <property type="entry name" value="PSK"/>
    <property type="match status" value="1"/>
</dbReference>
<dbReference type="GO" id="GO:0030154">
    <property type="term" value="P:cell differentiation"/>
    <property type="evidence" value="ECO:0007669"/>
    <property type="project" value="UniProtKB-UniRule"/>
</dbReference>
<evidence type="ECO:0000256" key="8">
    <source>
        <dbReference type="ARBA" id="ARBA00023030"/>
    </source>
</evidence>
<evidence type="ECO:0000313" key="11">
    <source>
        <dbReference type="Proteomes" id="UP001454036"/>
    </source>
</evidence>
<evidence type="ECO:0000256" key="9">
    <source>
        <dbReference type="RuleBase" id="RU368031"/>
    </source>
</evidence>
<proteinExistence type="inferred from homology"/>
<protein>
    <recommendedName>
        <fullName evidence="9">Phytosulfokine</fullName>
    </recommendedName>
    <component>
        <recommendedName>
            <fullName evidence="9">Phytosulfokine-alpha</fullName>
            <shortName evidence="9">PSK-alpha</shortName>
            <shortName evidence="9">Phytosulfokine-a</shortName>
        </recommendedName>
    </component>
    <component>
        <recommendedName>
            <fullName evidence="9">Phytosulfokine-beta</fullName>
            <shortName evidence="9">PSK-beta</shortName>
            <shortName evidence="9">Phytosulfokine-b</shortName>
        </recommendedName>
    </component>
</protein>
<comment type="similarity">
    <text evidence="2 9">Belongs to the phytosulfokine family.</text>
</comment>
<keyword evidence="4 9" id="KW-0964">Secreted</keyword>
<comment type="subcellular location">
    <subcellularLocation>
        <location evidence="1 9">Secreted</location>
    </subcellularLocation>
</comment>
<dbReference type="GO" id="GO:0008283">
    <property type="term" value="P:cell population proliferation"/>
    <property type="evidence" value="ECO:0007669"/>
    <property type="project" value="UniProtKB-UniRule"/>
</dbReference>
<name>A0AAV3RG60_LITER</name>
<evidence type="ECO:0000256" key="6">
    <source>
        <dbReference type="ARBA" id="ARBA00022729"/>
    </source>
</evidence>
<dbReference type="GO" id="GO:0008083">
    <property type="term" value="F:growth factor activity"/>
    <property type="evidence" value="ECO:0007669"/>
    <property type="project" value="UniProtKB-UniRule"/>
</dbReference>
<comment type="function">
    <text evidence="9">Promotes plant cell differentiation, organogenesis and somatic embryogenesis as well as cell proliferation.</text>
</comment>
<dbReference type="AlphaFoldDB" id="A0AAV3RG60"/>
<reference evidence="10 11" key="1">
    <citation type="submission" date="2024-01" db="EMBL/GenBank/DDBJ databases">
        <title>The complete chloroplast genome sequence of Lithospermum erythrorhizon: insights into the phylogenetic relationship among Boraginaceae species and the maternal lineages of purple gromwells.</title>
        <authorList>
            <person name="Okada T."/>
            <person name="Watanabe K."/>
        </authorList>
    </citation>
    <scope>NUCLEOTIDE SEQUENCE [LARGE SCALE GENOMIC DNA]</scope>
</reference>
<dbReference type="Proteomes" id="UP001454036">
    <property type="component" value="Unassembled WGS sequence"/>
</dbReference>
<keyword evidence="3 9" id="KW-0217">Developmental protein</keyword>
<dbReference type="PANTHER" id="PTHR33285">
    <property type="entry name" value="PHYTOSULFOKINES 3"/>
    <property type="match status" value="1"/>
</dbReference>
<comment type="PTM">
    <text evidence="9">PSK-alpha is produced by endopeptidase digestion. PSK-beta is produced from PSK-alpha by exopeptidase digestion.</text>
</comment>